<organism evidence="10 11">
    <name type="scientific">Frigoriglobus tundricola</name>
    <dbReference type="NCBI Taxonomy" id="2774151"/>
    <lineage>
        <taxon>Bacteria</taxon>
        <taxon>Pseudomonadati</taxon>
        <taxon>Planctomycetota</taxon>
        <taxon>Planctomycetia</taxon>
        <taxon>Gemmatales</taxon>
        <taxon>Gemmataceae</taxon>
        <taxon>Frigoriglobus</taxon>
    </lineage>
</organism>
<feature type="transmembrane region" description="Helical" evidence="7">
    <location>
        <begin position="64"/>
        <end position="86"/>
    </location>
</feature>
<dbReference type="PANTHER" id="PTHR42829:SF2">
    <property type="entry name" value="NADH-UBIQUINONE OXIDOREDUCTASE CHAIN 5"/>
    <property type="match status" value="1"/>
</dbReference>
<feature type="region of interest" description="Disordered" evidence="6">
    <location>
        <begin position="178"/>
        <end position="226"/>
    </location>
</feature>
<dbReference type="GO" id="GO:0003954">
    <property type="term" value="F:NADH dehydrogenase activity"/>
    <property type="evidence" value="ECO:0007669"/>
    <property type="project" value="TreeGrafter"/>
</dbReference>
<feature type="transmembrane region" description="Helical" evidence="7">
    <location>
        <begin position="301"/>
        <end position="323"/>
    </location>
</feature>
<dbReference type="KEGG" id="ftj:FTUN_0552"/>
<feature type="transmembrane region" description="Helical" evidence="7">
    <location>
        <begin position="423"/>
        <end position="441"/>
    </location>
</feature>
<dbReference type="Pfam" id="PF00361">
    <property type="entry name" value="Proton_antipo_M"/>
    <property type="match status" value="2"/>
</dbReference>
<dbReference type="GO" id="GO:0012505">
    <property type="term" value="C:endomembrane system"/>
    <property type="evidence" value="ECO:0007669"/>
    <property type="project" value="UniProtKB-SubCell"/>
</dbReference>
<feature type="transmembrane region" description="Helical" evidence="7">
    <location>
        <begin position="270"/>
        <end position="289"/>
    </location>
</feature>
<dbReference type="GO" id="GO:0008137">
    <property type="term" value="F:NADH dehydrogenase (ubiquinone) activity"/>
    <property type="evidence" value="ECO:0007669"/>
    <property type="project" value="InterPro"/>
</dbReference>
<dbReference type="NCBIfam" id="TIGR01974">
    <property type="entry name" value="NDH_I_L"/>
    <property type="match status" value="1"/>
</dbReference>
<evidence type="ECO:0000256" key="4">
    <source>
        <dbReference type="ARBA" id="ARBA00023136"/>
    </source>
</evidence>
<evidence type="ECO:0000256" key="3">
    <source>
        <dbReference type="ARBA" id="ARBA00022989"/>
    </source>
</evidence>
<feature type="transmembrane region" description="Helical" evidence="7">
    <location>
        <begin position="731"/>
        <end position="753"/>
    </location>
</feature>
<keyword evidence="4 7" id="KW-0472">Membrane</keyword>
<dbReference type="GO" id="GO:0042773">
    <property type="term" value="P:ATP synthesis coupled electron transport"/>
    <property type="evidence" value="ECO:0007669"/>
    <property type="project" value="InterPro"/>
</dbReference>
<dbReference type="PANTHER" id="PTHR42829">
    <property type="entry name" value="NADH-UBIQUINONE OXIDOREDUCTASE CHAIN 5"/>
    <property type="match status" value="1"/>
</dbReference>
<feature type="transmembrane region" description="Helical" evidence="7">
    <location>
        <begin position="147"/>
        <end position="169"/>
    </location>
</feature>
<feature type="transmembrane region" description="Helical" evidence="7">
    <location>
        <begin position="247"/>
        <end position="264"/>
    </location>
</feature>
<keyword evidence="11" id="KW-1185">Reference proteome</keyword>
<feature type="transmembrane region" description="Helical" evidence="7">
    <location>
        <begin position="518"/>
        <end position="540"/>
    </location>
</feature>
<dbReference type="GO" id="GO:0016020">
    <property type="term" value="C:membrane"/>
    <property type="evidence" value="ECO:0007669"/>
    <property type="project" value="UniProtKB-SubCell"/>
</dbReference>
<feature type="transmembrane region" description="Helical" evidence="7">
    <location>
        <begin position="546"/>
        <end position="564"/>
    </location>
</feature>
<dbReference type="EMBL" id="CP053452">
    <property type="protein sequence ID" value="QJW93052.1"/>
    <property type="molecule type" value="Genomic_DNA"/>
</dbReference>
<keyword evidence="3 7" id="KW-1133">Transmembrane helix</keyword>
<reference evidence="11" key="1">
    <citation type="submission" date="2020-05" db="EMBL/GenBank/DDBJ databases">
        <title>Frigoriglobus tundricola gen. nov., sp. nov., a psychrotolerant cellulolytic planctomycete of the family Gemmataceae with two divergent copies of 16S rRNA gene.</title>
        <authorList>
            <person name="Kulichevskaya I.S."/>
            <person name="Ivanova A.A."/>
            <person name="Naumoff D.G."/>
            <person name="Beletsky A.V."/>
            <person name="Rijpstra W.I.C."/>
            <person name="Sinninghe Damste J.S."/>
            <person name="Mardanov A.V."/>
            <person name="Ravin N.V."/>
            <person name="Dedysh S.N."/>
        </authorList>
    </citation>
    <scope>NUCLEOTIDE SEQUENCE [LARGE SCALE GENOMIC DNA]</scope>
    <source>
        <strain evidence="11">PL17</strain>
    </source>
</reference>
<feature type="transmembrane region" description="Helical" evidence="7">
    <location>
        <begin position="462"/>
        <end position="479"/>
    </location>
</feature>
<name>A0A6M5YJA7_9BACT</name>
<evidence type="ECO:0000259" key="8">
    <source>
        <dbReference type="Pfam" id="PF00361"/>
    </source>
</evidence>
<feature type="transmembrane region" description="Helical" evidence="7">
    <location>
        <begin position="853"/>
        <end position="872"/>
    </location>
</feature>
<keyword evidence="10" id="KW-0830">Ubiquinone</keyword>
<keyword evidence="2 5" id="KW-0812">Transmembrane</keyword>
<dbReference type="InterPro" id="IPR018393">
    <property type="entry name" value="NADHpl_OxRdtase_5_subgr"/>
</dbReference>
<sequence length="873" mass="94447">MYDWFQAVPGRLYVAGTLLPLAAFVVLLVAGGLRALYRPFRKHGGFAAAVYWALGGDTPSRTGAYLATVCMGVTAALGVTGLVLFLNDHSTGAERAARWGERIDWIRTGPLDSAAPPVWEKRRDADPSRITPPTALALELGYKIDHLTAVVFAMVTVIGTLIFVFSLGYMREETQETVEDHAVEIQDPSPTPPPLLPGPVSGASRGPERGEGLQTGDPSHSPPSLLGKGAGGLGSSHLHRRGRFGRFFLYLSLFCFSMLNLVIADNLFQVFVSWELVGVCSFFLIGFYYERPSASRAANKAFIVNRVGDAGFLVGILIAWTYLGTLNFEEMNRRVRSPERDSHGRLALGHQLVRVVPAKEPDEQGNPQYELPPKDQFGTGADLMLFPLGWENPHHYDALGYGGHRQEPRSVPARTTYTDFGVIPYWLFVAMGIGIFLGCAGKSAQIPLQTWLPDAMEGPTPVSALIHAATMVAAGVYLVGRCYPLFAPEVLLTIAYIGAVTLFVSATIALVQTDIKRVLAFSTCSQLGFMVLALGVGGWVAGLLHLVTHAFFKALLFLCSGSVIHGCHHEQDLRKMGGLWSKMPITAFTMLVGVLAISGAPLLSGWYSKDMILSSALAYVTVNPVHALLFALPVVTAGMTAYYMFRLWFLAFTGTPRDHHVSDHAHESPGVMTLPLIVLAVFSVGVAWGWPLWDAEASALGHVLEKGQPPSVGVTFYWEHDKLVHDHAVHLYAGLSALAVASVGAGAAFAVFYRKLPAVSTLYATGPAWYRFLLRKWYFDELYDATLVKPTLELAHAAAAADKRPTDSPHGTEPQARRFDFFTLDGILNAVGQAAGAIGGVLRGAQTGRVRSYVLALALTAAGMLGMLAFLAR</sequence>
<dbReference type="InterPro" id="IPR001516">
    <property type="entry name" value="Proton_antipo_N"/>
</dbReference>
<feature type="transmembrane region" description="Helical" evidence="7">
    <location>
        <begin position="670"/>
        <end position="690"/>
    </location>
</feature>
<feature type="transmembrane region" description="Helical" evidence="7">
    <location>
        <begin position="12"/>
        <end position="33"/>
    </location>
</feature>
<feature type="transmembrane region" description="Helical" evidence="7">
    <location>
        <begin position="627"/>
        <end position="649"/>
    </location>
</feature>
<feature type="transmembrane region" description="Helical" evidence="7">
    <location>
        <begin position="491"/>
        <end position="511"/>
    </location>
</feature>
<dbReference type="RefSeq" id="WP_171469327.1">
    <property type="nucleotide sequence ID" value="NZ_CP053452.2"/>
</dbReference>
<dbReference type="GO" id="GO:0015990">
    <property type="term" value="P:electron transport coupled proton transport"/>
    <property type="evidence" value="ECO:0007669"/>
    <property type="project" value="TreeGrafter"/>
</dbReference>
<dbReference type="Pfam" id="PF00662">
    <property type="entry name" value="Proton_antipo_N"/>
    <property type="match status" value="1"/>
</dbReference>
<evidence type="ECO:0000313" key="11">
    <source>
        <dbReference type="Proteomes" id="UP000503447"/>
    </source>
</evidence>
<comment type="subcellular location">
    <subcellularLocation>
        <location evidence="1">Endomembrane system</location>
        <topology evidence="1">Multi-pass membrane protein</topology>
    </subcellularLocation>
    <subcellularLocation>
        <location evidence="5">Membrane</location>
        <topology evidence="5">Multi-pass membrane protein</topology>
    </subcellularLocation>
</comment>
<feature type="transmembrane region" description="Helical" evidence="7">
    <location>
        <begin position="585"/>
        <end position="607"/>
    </location>
</feature>
<proteinExistence type="predicted"/>
<gene>
    <name evidence="10" type="ORF">FTUN_0552</name>
</gene>
<evidence type="ECO:0000256" key="6">
    <source>
        <dbReference type="SAM" id="MobiDB-lite"/>
    </source>
</evidence>
<evidence type="ECO:0000313" key="10">
    <source>
        <dbReference type="EMBL" id="QJW93052.1"/>
    </source>
</evidence>
<dbReference type="Gene3D" id="1.20.5.2700">
    <property type="match status" value="1"/>
</dbReference>
<dbReference type="AlphaFoldDB" id="A0A6M5YJA7"/>
<feature type="domain" description="NADH-Ubiquinone oxidoreductase (complex I) chain 5 N-terminal" evidence="9">
    <location>
        <begin position="135"/>
        <end position="174"/>
    </location>
</feature>
<evidence type="ECO:0000256" key="5">
    <source>
        <dbReference type="RuleBase" id="RU000320"/>
    </source>
</evidence>
<evidence type="ECO:0000256" key="1">
    <source>
        <dbReference type="ARBA" id="ARBA00004127"/>
    </source>
</evidence>
<feature type="domain" description="NADH:quinone oxidoreductase/Mrp antiporter transmembrane" evidence="8">
    <location>
        <begin position="264"/>
        <end position="335"/>
    </location>
</feature>
<protein>
    <submittedName>
        <fullName evidence="10">NADH-ubiquinone oxidoreductase chain L</fullName>
    </submittedName>
</protein>
<dbReference type="InterPro" id="IPR001750">
    <property type="entry name" value="ND/Mrp_TM"/>
</dbReference>
<evidence type="ECO:0000259" key="9">
    <source>
        <dbReference type="Pfam" id="PF00662"/>
    </source>
</evidence>
<dbReference type="InterPro" id="IPR003945">
    <property type="entry name" value="NU5C-like"/>
</dbReference>
<feature type="domain" description="NADH:quinone oxidoreductase/Mrp antiporter transmembrane" evidence="8">
    <location>
        <begin position="425"/>
        <end position="625"/>
    </location>
</feature>
<evidence type="ECO:0000256" key="7">
    <source>
        <dbReference type="SAM" id="Phobius"/>
    </source>
</evidence>
<dbReference type="Proteomes" id="UP000503447">
    <property type="component" value="Chromosome"/>
</dbReference>
<accession>A0A6M5YJA7</accession>
<evidence type="ECO:0000256" key="2">
    <source>
        <dbReference type="ARBA" id="ARBA00022692"/>
    </source>
</evidence>